<comment type="caution">
    <text evidence="2">The sequence shown here is derived from an EMBL/GenBank/DDBJ whole genome shotgun (WGS) entry which is preliminary data.</text>
</comment>
<sequence>MSTTEMLELERTIDHLRHCVGSLRSLYGDVPQVRRLVNDLERLEIDSGDLDASPPHLTHHEQAERIPVPDTPYDASMWQGADDEGIGGHPTEHDG</sequence>
<dbReference type="AlphaFoldDB" id="A0A652YQR3"/>
<organism evidence="2">
    <name type="scientific">Nocardia globerula</name>
    <dbReference type="NCBI Taxonomy" id="1818"/>
    <lineage>
        <taxon>Bacteria</taxon>
        <taxon>Bacillati</taxon>
        <taxon>Actinomycetota</taxon>
        <taxon>Actinomycetes</taxon>
        <taxon>Mycobacteriales</taxon>
        <taxon>Nocardiaceae</taxon>
        <taxon>Nocardia</taxon>
    </lineage>
</organism>
<name>A0A652YQR3_NOCGL</name>
<accession>A0A652YQR3</accession>
<protein>
    <submittedName>
        <fullName evidence="2">Uncharacterized protein</fullName>
    </submittedName>
</protein>
<gene>
    <name evidence="2" type="ORF">FNL38_103159</name>
</gene>
<evidence type="ECO:0000256" key="1">
    <source>
        <dbReference type="SAM" id="MobiDB-lite"/>
    </source>
</evidence>
<evidence type="ECO:0000313" key="2">
    <source>
        <dbReference type="EMBL" id="TYQ04809.1"/>
    </source>
</evidence>
<reference evidence="2" key="1">
    <citation type="submission" date="2019-07" db="EMBL/GenBank/DDBJ databases">
        <title>Genomic Encyclopedia of Type Strains, Phase IV (KMG-IV): sequencing the most valuable type-strain genomes for metagenomic binning, comparative biology and taxonomic classification.</title>
        <authorList>
            <person name="Goeker M."/>
        </authorList>
    </citation>
    <scope>NUCLEOTIDE SEQUENCE</scope>
    <source>
        <strain evidence="2">DSM 44596</strain>
    </source>
</reference>
<dbReference type="EMBL" id="VNIQ01000003">
    <property type="protein sequence ID" value="TYQ04809.1"/>
    <property type="molecule type" value="Genomic_DNA"/>
</dbReference>
<feature type="region of interest" description="Disordered" evidence="1">
    <location>
        <begin position="47"/>
        <end position="95"/>
    </location>
</feature>
<proteinExistence type="predicted"/>